<name>A0A1Q9QYJ5_PSEPU</name>
<dbReference type="PRINTS" id="PR00412">
    <property type="entry name" value="EPOXHYDRLASE"/>
</dbReference>
<dbReference type="Gene3D" id="3.40.50.1820">
    <property type="entry name" value="alpha/beta hydrolase"/>
    <property type="match status" value="1"/>
</dbReference>
<dbReference type="InterPro" id="IPR000639">
    <property type="entry name" value="Epox_hydrolase-like"/>
</dbReference>
<dbReference type="EMBL" id="MKZO01000047">
    <property type="protein sequence ID" value="OLS60226.1"/>
    <property type="molecule type" value="Genomic_DNA"/>
</dbReference>
<dbReference type="Proteomes" id="UP000186736">
    <property type="component" value="Unassembled WGS sequence"/>
</dbReference>
<evidence type="ECO:0000256" key="1">
    <source>
        <dbReference type="SAM" id="SignalP"/>
    </source>
</evidence>
<dbReference type="GO" id="GO:0016020">
    <property type="term" value="C:membrane"/>
    <property type="evidence" value="ECO:0007669"/>
    <property type="project" value="TreeGrafter"/>
</dbReference>
<dbReference type="PRINTS" id="PR00111">
    <property type="entry name" value="ABHYDROLASE"/>
</dbReference>
<dbReference type="InterPro" id="IPR000073">
    <property type="entry name" value="AB_hydrolase_1"/>
</dbReference>
<proteinExistence type="predicted"/>
<dbReference type="PROSITE" id="PS51257">
    <property type="entry name" value="PROKAR_LIPOPROTEIN"/>
    <property type="match status" value="1"/>
</dbReference>
<accession>A0A1Q9QYJ5</accession>
<organism evidence="3 4">
    <name type="scientific">Pseudomonas putida</name>
    <name type="common">Arthrobacter siderocapsulatus</name>
    <dbReference type="NCBI Taxonomy" id="303"/>
    <lineage>
        <taxon>Bacteria</taxon>
        <taxon>Pseudomonadati</taxon>
        <taxon>Pseudomonadota</taxon>
        <taxon>Gammaproteobacteria</taxon>
        <taxon>Pseudomonadales</taxon>
        <taxon>Pseudomonadaceae</taxon>
        <taxon>Pseudomonas</taxon>
    </lineage>
</organism>
<feature type="chain" id="PRO_5012367436" description="AB hydrolase-1 domain-containing protein" evidence="1">
    <location>
        <begin position="24"/>
        <end position="351"/>
    </location>
</feature>
<dbReference type="Pfam" id="PF00561">
    <property type="entry name" value="Abhydrolase_1"/>
    <property type="match status" value="1"/>
</dbReference>
<feature type="signal peptide" evidence="1">
    <location>
        <begin position="1"/>
        <end position="23"/>
    </location>
</feature>
<gene>
    <name evidence="3" type="ORF">PSEMO_46370</name>
</gene>
<dbReference type="InterPro" id="IPR029058">
    <property type="entry name" value="AB_hydrolase_fold"/>
</dbReference>
<dbReference type="SUPFAM" id="SSF53474">
    <property type="entry name" value="alpha/beta-Hydrolases"/>
    <property type="match status" value="1"/>
</dbReference>
<dbReference type="GO" id="GO:0046464">
    <property type="term" value="P:acylglycerol catabolic process"/>
    <property type="evidence" value="ECO:0007669"/>
    <property type="project" value="TreeGrafter"/>
</dbReference>
<protein>
    <recommendedName>
        <fullName evidence="2">AB hydrolase-1 domain-containing protein</fullName>
    </recommendedName>
</protein>
<comment type="caution">
    <text evidence="3">The sequence shown here is derived from an EMBL/GenBank/DDBJ whole genome shotgun (WGS) entry which is preliminary data.</text>
</comment>
<dbReference type="PANTHER" id="PTHR43798:SF33">
    <property type="entry name" value="HYDROLASE, PUTATIVE (AFU_ORTHOLOGUE AFUA_2G14860)-RELATED"/>
    <property type="match status" value="1"/>
</dbReference>
<evidence type="ECO:0000313" key="4">
    <source>
        <dbReference type="Proteomes" id="UP000186736"/>
    </source>
</evidence>
<dbReference type="InterPro" id="IPR050266">
    <property type="entry name" value="AB_hydrolase_sf"/>
</dbReference>
<evidence type="ECO:0000259" key="2">
    <source>
        <dbReference type="Pfam" id="PF00561"/>
    </source>
</evidence>
<reference evidence="3 4" key="1">
    <citation type="submission" date="2016-10" db="EMBL/GenBank/DDBJ databases">
        <title>Genome Sequence of Pseudomonas putida GM4FR.</title>
        <authorList>
            <person name="Poehlein A."/>
            <person name="Wemheuer F."/>
            <person name="Hollensteiner J."/>
            <person name="Wemheuer B."/>
        </authorList>
    </citation>
    <scope>NUCLEOTIDE SEQUENCE [LARGE SCALE GENOMIC DNA]</scope>
    <source>
        <strain evidence="3 4">GM4FR</strain>
    </source>
</reference>
<dbReference type="GO" id="GO:0047372">
    <property type="term" value="F:monoacylglycerol lipase activity"/>
    <property type="evidence" value="ECO:0007669"/>
    <property type="project" value="TreeGrafter"/>
</dbReference>
<evidence type="ECO:0000313" key="3">
    <source>
        <dbReference type="EMBL" id="OLS60226.1"/>
    </source>
</evidence>
<keyword evidence="1" id="KW-0732">Signal</keyword>
<dbReference type="AlphaFoldDB" id="A0A1Q9QYJ5"/>
<sequence length="351" mass="39042">MKRTLHAALLAGLLGCGLQYATAANVYGPQLEGFAYPYPLKHLNFTSQGKDLQMGYLDVPAQKPESTVGTVVLLHGKNFCAATWEDTIKGLSQAGYRVIAPDQIGFCSSSKPENYQYSFQQLAHNTHALLKHLGIDKASIVGHSTGGMLATRYALMYPSETSRLVMVNPIGLEDWKAMGVPYRTVDQWFERELKVTAEGIKAYEQKTYYDGRWKPEYDKWVEMLAGLNAGPGRQAVAWNSALIYDMIFTQPVVYEFPKLQVPTLLMIGQTDTTAIGSDIAPAEVKTKIGKYPELGKATQKAIPGAELIEFAKLGHAPQMEEPGKFRRWWRGWRSDGSAREGLQTQVLMNLE</sequence>
<dbReference type="PANTHER" id="PTHR43798">
    <property type="entry name" value="MONOACYLGLYCEROL LIPASE"/>
    <property type="match status" value="1"/>
</dbReference>
<feature type="domain" description="AB hydrolase-1" evidence="2">
    <location>
        <begin position="70"/>
        <end position="208"/>
    </location>
</feature>